<dbReference type="Proteomes" id="UP000494365">
    <property type="component" value="Unassembled WGS sequence"/>
</dbReference>
<name>A0A6S7D0Q8_9BURK</name>
<feature type="region of interest" description="Disordered" evidence="1">
    <location>
        <begin position="53"/>
        <end position="73"/>
    </location>
</feature>
<protein>
    <submittedName>
        <fullName evidence="2">Uncharacterized protein</fullName>
    </submittedName>
</protein>
<organism evidence="2 3">
    <name type="scientific">Paraburkholderia ultramafica</name>
    <dbReference type="NCBI Taxonomy" id="1544867"/>
    <lineage>
        <taxon>Bacteria</taxon>
        <taxon>Pseudomonadati</taxon>
        <taxon>Pseudomonadota</taxon>
        <taxon>Betaproteobacteria</taxon>
        <taxon>Burkholderiales</taxon>
        <taxon>Burkholderiaceae</taxon>
        <taxon>Paraburkholderia</taxon>
    </lineage>
</organism>
<sequence>MDGDPLTCTRSKKKPVHPDGPNITERKSRWRKYQRTLSPHSLRHDYRFAWTRDESPGTSGRGLFNQAVSVAPR</sequence>
<accession>A0A6S7D0Q8</accession>
<reference evidence="2 3" key="1">
    <citation type="submission" date="2020-04" db="EMBL/GenBank/DDBJ databases">
        <authorList>
            <person name="De Canck E."/>
        </authorList>
    </citation>
    <scope>NUCLEOTIDE SEQUENCE [LARGE SCALE GENOMIC DNA]</scope>
    <source>
        <strain evidence="2 3">LMG 28614</strain>
    </source>
</reference>
<dbReference type="EMBL" id="CADIKK010000016">
    <property type="protein sequence ID" value="CAB3792963.1"/>
    <property type="molecule type" value="Genomic_DNA"/>
</dbReference>
<evidence type="ECO:0000313" key="2">
    <source>
        <dbReference type="EMBL" id="CAB3792963.1"/>
    </source>
</evidence>
<evidence type="ECO:0000313" key="3">
    <source>
        <dbReference type="Proteomes" id="UP000494365"/>
    </source>
</evidence>
<feature type="region of interest" description="Disordered" evidence="1">
    <location>
        <begin position="1"/>
        <end position="34"/>
    </location>
</feature>
<gene>
    <name evidence="2" type="ORF">LMG28614_03616</name>
</gene>
<evidence type="ECO:0000256" key="1">
    <source>
        <dbReference type="SAM" id="MobiDB-lite"/>
    </source>
</evidence>
<dbReference type="AlphaFoldDB" id="A0A6S7D0Q8"/>
<proteinExistence type="predicted"/>
<keyword evidence="3" id="KW-1185">Reference proteome</keyword>